<name>A0A401J6U3_SPHXE</name>
<dbReference type="SUPFAM" id="SSF56954">
    <property type="entry name" value="Outer membrane efflux proteins (OEP)"/>
    <property type="match status" value="1"/>
</dbReference>
<reference evidence="3 4" key="1">
    <citation type="submission" date="2014-12" db="EMBL/GenBank/DDBJ databases">
        <title>Whole genome sequencing of Sphingobium xenophagum OW59.</title>
        <authorList>
            <person name="Ohta Y."/>
            <person name="Nishi S."/>
            <person name="Hatada Y."/>
        </authorList>
    </citation>
    <scope>NUCLEOTIDE SEQUENCE [LARGE SCALE GENOMIC DNA]</scope>
    <source>
        <strain evidence="3 4">OW59</strain>
    </source>
</reference>
<dbReference type="STRING" id="1192759.GCA_000277525_02739"/>
<dbReference type="EMBL" id="BBQY01000035">
    <property type="protein sequence ID" value="GBH32347.1"/>
    <property type="molecule type" value="Genomic_DNA"/>
</dbReference>
<feature type="chain" id="PRO_5018984228" evidence="2">
    <location>
        <begin position="36"/>
        <end position="428"/>
    </location>
</feature>
<protein>
    <submittedName>
        <fullName evidence="3">Outer membrane protein, cobalt-zinc-cadmium efflux system</fullName>
    </submittedName>
</protein>
<evidence type="ECO:0000256" key="2">
    <source>
        <dbReference type="SAM" id="SignalP"/>
    </source>
</evidence>
<keyword evidence="2" id="KW-0732">Signal</keyword>
<dbReference type="InterPro" id="IPR010131">
    <property type="entry name" value="MdtP/NodT-like"/>
</dbReference>
<comment type="caution">
    <text evidence="3">The sequence shown here is derived from an EMBL/GenBank/DDBJ whole genome shotgun (WGS) entry which is preliminary data.</text>
</comment>
<dbReference type="PANTHER" id="PTHR30203:SF24">
    <property type="entry name" value="BLR4935 PROTEIN"/>
    <property type="match status" value="1"/>
</dbReference>
<feature type="signal peptide" evidence="2">
    <location>
        <begin position="1"/>
        <end position="35"/>
    </location>
</feature>
<feature type="coiled-coil region" evidence="1">
    <location>
        <begin position="303"/>
        <end position="330"/>
    </location>
</feature>
<dbReference type="GO" id="GO:0015562">
    <property type="term" value="F:efflux transmembrane transporter activity"/>
    <property type="evidence" value="ECO:0007669"/>
    <property type="project" value="InterPro"/>
</dbReference>
<proteinExistence type="predicted"/>
<keyword evidence="4" id="KW-1185">Reference proteome</keyword>
<evidence type="ECO:0000256" key="1">
    <source>
        <dbReference type="SAM" id="Coils"/>
    </source>
</evidence>
<keyword evidence="1" id="KW-0175">Coiled coil</keyword>
<dbReference type="Gene3D" id="1.20.1600.10">
    <property type="entry name" value="Outer membrane efflux proteins (OEP)"/>
    <property type="match status" value="1"/>
</dbReference>
<evidence type="ECO:0000313" key="4">
    <source>
        <dbReference type="Proteomes" id="UP000290975"/>
    </source>
</evidence>
<gene>
    <name evidence="3" type="ORF">MBESOW_P3579</name>
</gene>
<organism evidence="3 4">
    <name type="scientific">Sphingobium xenophagum</name>
    <dbReference type="NCBI Taxonomy" id="121428"/>
    <lineage>
        <taxon>Bacteria</taxon>
        <taxon>Pseudomonadati</taxon>
        <taxon>Pseudomonadota</taxon>
        <taxon>Alphaproteobacteria</taxon>
        <taxon>Sphingomonadales</taxon>
        <taxon>Sphingomonadaceae</taxon>
        <taxon>Sphingobium</taxon>
    </lineage>
</organism>
<accession>A0A401J6U3</accession>
<evidence type="ECO:0000313" key="3">
    <source>
        <dbReference type="EMBL" id="GBH32347.1"/>
    </source>
</evidence>
<dbReference type="AlphaFoldDB" id="A0A401J6U3"/>
<sequence>MAKACFMSPYFRARAVPRLTIMLLASALFPAPPLAAQGLTLADALSRVAQADPGVAVTAAQHDAASAAIKQAEVRPQDVVTVDLEDLARTDPYTPIASTQTTAWYERTWERGGKREARIGAARLNRDVTEQRGRLRQLDILAQAQTAWVEALAAEAEIPVALERLTLAQRLEREVARRVARALDPLFALERARTAVAQARIAHEQAIEAARIARMSLAAWWGAQGDVEIDSSSFSRLAPDPAADAQPIDVALLDAERDAAAARARLAEANSAADPVLRAGLRHYGQGNDVSIVVGGSIPLGGRRAQRGNVEQAQAERRVAEAEIAVLRVQATRDINRLLAQRATIVREINKIDNVVLPSAERAVVLVRDGYNRGGTAFTFLEVTQAQEAMINVYDRRIALLKSYHLDGARLDRLTGRHASLLASAENR</sequence>
<dbReference type="Proteomes" id="UP000290975">
    <property type="component" value="Unassembled WGS sequence"/>
</dbReference>
<dbReference type="PANTHER" id="PTHR30203">
    <property type="entry name" value="OUTER MEMBRANE CATION EFFLUX PROTEIN"/>
    <property type="match status" value="1"/>
</dbReference>